<dbReference type="InterPro" id="IPR017517">
    <property type="entry name" value="Maleyloyr_isom"/>
</dbReference>
<dbReference type="SUPFAM" id="SSF109854">
    <property type="entry name" value="DinB/YfiT-like putative metalloenzymes"/>
    <property type="match status" value="1"/>
</dbReference>
<dbReference type="OrthoDB" id="5185819at2"/>
<gene>
    <name evidence="2" type="ORF">BJP25_12445</name>
</gene>
<evidence type="ECO:0000313" key="3">
    <source>
        <dbReference type="Proteomes" id="UP000186040"/>
    </source>
</evidence>
<organism evidence="2 3">
    <name type="scientific">Actinokineospora bangkokensis</name>
    <dbReference type="NCBI Taxonomy" id="1193682"/>
    <lineage>
        <taxon>Bacteria</taxon>
        <taxon>Bacillati</taxon>
        <taxon>Actinomycetota</taxon>
        <taxon>Actinomycetes</taxon>
        <taxon>Pseudonocardiales</taxon>
        <taxon>Pseudonocardiaceae</taxon>
        <taxon>Actinokineospora</taxon>
    </lineage>
</organism>
<dbReference type="EMBL" id="MKQR01000007">
    <property type="protein sequence ID" value="OLR94542.1"/>
    <property type="molecule type" value="Genomic_DNA"/>
</dbReference>
<comment type="caution">
    <text evidence="2">The sequence shown here is derived from an EMBL/GenBank/DDBJ whole genome shotgun (WGS) entry which is preliminary data.</text>
</comment>
<dbReference type="NCBIfam" id="TIGR03083">
    <property type="entry name" value="maleylpyruvate isomerase family mycothiol-dependent enzyme"/>
    <property type="match status" value="1"/>
</dbReference>
<dbReference type="InterPro" id="IPR017520">
    <property type="entry name" value="CHP03086"/>
</dbReference>
<protein>
    <submittedName>
        <fullName evidence="2">TIGR03086 family protein</fullName>
    </submittedName>
</protein>
<name>A0A1Q9LR99_9PSEU</name>
<evidence type="ECO:0000259" key="1">
    <source>
        <dbReference type="Pfam" id="PF11716"/>
    </source>
</evidence>
<dbReference type="NCBIfam" id="TIGR03086">
    <property type="entry name" value="TIGR03086 family metal-binding protein"/>
    <property type="match status" value="1"/>
</dbReference>
<accession>A0A1Q9LR99</accession>
<proteinExistence type="predicted"/>
<dbReference type="Gene3D" id="1.20.120.450">
    <property type="entry name" value="dinb family like domain"/>
    <property type="match status" value="1"/>
</dbReference>
<evidence type="ECO:0000313" key="2">
    <source>
        <dbReference type="EMBL" id="OLR94542.1"/>
    </source>
</evidence>
<sequence>MDHMASAREVADRAAHRLHDWDAPTPCSDWDARELLNHLTAEQLWVPHLLAGETVEQVGDRYDDDVLGDDPVATWERANAAAAEAWAGVPDDRVVHLSFGDTPAAEYRWQMTMDLAVHGWDMATAAGADAGIPDELATAVLDHIADDVENWRGTIFADAVDVPSGASPQDRLVALTGRDPGWKPPTRA</sequence>
<dbReference type="AlphaFoldDB" id="A0A1Q9LR99"/>
<dbReference type="InterPro" id="IPR034660">
    <property type="entry name" value="DinB/YfiT-like"/>
</dbReference>
<dbReference type="GO" id="GO:0046872">
    <property type="term" value="F:metal ion binding"/>
    <property type="evidence" value="ECO:0007669"/>
    <property type="project" value="InterPro"/>
</dbReference>
<dbReference type="Pfam" id="PF11716">
    <property type="entry name" value="MDMPI_N"/>
    <property type="match status" value="1"/>
</dbReference>
<dbReference type="STRING" id="1193682.BJP25_12445"/>
<dbReference type="InterPro" id="IPR024344">
    <property type="entry name" value="MDMPI_metal-binding"/>
</dbReference>
<dbReference type="Proteomes" id="UP000186040">
    <property type="component" value="Unassembled WGS sequence"/>
</dbReference>
<feature type="domain" description="Mycothiol-dependent maleylpyruvate isomerase metal-binding" evidence="1">
    <location>
        <begin position="12"/>
        <end position="123"/>
    </location>
</feature>
<reference evidence="2 3" key="1">
    <citation type="submission" date="2016-10" db="EMBL/GenBank/DDBJ databases">
        <title>The Draft Genome Sequence of Actinokineospora bangkokensis 44EHWT reveals the biosynthetic pathway of antifungal compounds Thailandins with unusual extender unit butylmalonyl-CoA.</title>
        <authorList>
            <person name="Greule A."/>
            <person name="Intra B."/>
            <person name="Flemming S."/>
            <person name="Rommel M.G."/>
            <person name="Panbangred W."/>
            <person name="Bechthold A."/>
        </authorList>
    </citation>
    <scope>NUCLEOTIDE SEQUENCE [LARGE SCALE GENOMIC DNA]</scope>
    <source>
        <strain evidence="2 3">44EHW</strain>
    </source>
</reference>
<keyword evidence="3" id="KW-1185">Reference proteome</keyword>